<dbReference type="SUPFAM" id="SSF54523">
    <property type="entry name" value="Pili subunits"/>
    <property type="match status" value="1"/>
</dbReference>
<evidence type="ECO:0000313" key="1">
    <source>
        <dbReference type="EMBL" id="GAX87400.1"/>
    </source>
</evidence>
<organism evidence="1 2">
    <name type="scientific">Lebetimonas natsushimae</name>
    <dbReference type="NCBI Taxonomy" id="1936991"/>
    <lineage>
        <taxon>Bacteria</taxon>
        <taxon>Pseudomonadati</taxon>
        <taxon>Campylobacterota</taxon>
        <taxon>Epsilonproteobacteria</taxon>
        <taxon>Nautiliales</taxon>
        <taxon>Nautiliaceae</taxon>
        <taxon>Lebetimonas</taxon>
    </lineage>
</organism>
<dbReference type="Proteomes" id="UP000217944">
    <property type="component" value="Unassembled WGS sequence"/>
</dbReference>
<dbReference type="OrthoDB" id="5349145at2"/>
<comment type="caution">
    <text evidence="1">The sequence shown here is derived from an EMBL/GenBank/DDBJ whole genome shotgun (WGS) entry which is preliminary data.</text>
</comment>
<accession>A0A292YDR6</accession>
<dbReference type="EMBL" id="BDME01000001">
    <property type="protein sequence ID" value="GAX87400.1"/>
    <property type="molecule type" value="Genomic_DNA"/>
</dbReference>
<keyword evidence="2" id="KW-1185">Reference proteome</keyword>
<dbReference type="InterPro" id="IPR012902">
    <property type="entry name" value="N_methyl_site"/>
</dbReference>
<dbReference type="Gene3D" id="3.30.700.10">
    <property type="entry name" value="Glycoprotein, Type 4 Pilin"/>
    <property type="match status" value="1"/>
</dbReference>
<proteinExistence type="predicted"/>
<sequence>MKKAFTMIELVFVIVILGILAAVALPKFLGVASQAHEANLKAFVGTLNRSVGPTLWSTSISEGHYGDINYSALIYNKDNSAEQNLTKYTDIPKEVAILDLKKCNNEVNYTIVGKADKAVAGATYYIACLDGNANQSPNFVLLKPTTSSAVVDLDDMNSTELNASVKTVNFKHNGNDENLTILR</sequence>
<dbReference type="RefSeq" id="WP_096258539.1">
    <property type="nucleotide sequence ID" value="NZ_BDME01000001.1"/>
</dbReference>
<protein>
    <recommendedName>
        <fullName evidence="3">MSHA pilin protein MshA</fullName>
    </recommendedName>
</protein>
<dbReference type="Pfam" id="PF07963">
    <property type="entry name" value="N_methyl"/>
    <property type="match status" value="1"/>
</dbReference>
<name>A0A292YDR6_9BACT</name>
<dbReference type="AlphaFoldDB" id="A0A292YDR6"/>
<dbReference type="InterPro" id="IPR045584">
    <property type="entry name" value="Pilin-like"/>
</dbReference>
<evidence type="ECO:0000313" key="2">
    <source>
        <dbReference type="Proteomes" id="UP000217944"/>
    </source>
</evidence>
<gene>
    <name evidence="1" type="ORF">LNAT_P0695</name>
</gene>
<evidence type="ECO:0008006" key="3">
    <source>
        <dbReference type="Google" id="ProtNLM"/>
    </source>
</evidence>
<reference evidence="1 2" key="1">
    <citation type="journal article" date="2017" name="Syst. Appl. Microbiol.">
        <title>Lebetimonas natsushimae sp. nov., a novel strictly anaerobic, moderately thermophilic chemoautotroph isolated from a deep-sea hydrothermal vent polychaete nest in the Mid-Okinawa Trough.</title>
        <authorList>
            <person name="Nagata R."/>
            <person name="Takaki Y."/>
            <person name="Tame A."/>
            <person name="Nunoura T."/>
            <person name="Muto H."/>
            <person name="Mino S."/>
            <person name="Sawayama S."/>
            <person name="Takai K."/>
            <person name="Nakagawa S."/>
        </authorList>
    </citation>
    <scope>NUCLEOTIDE SEQUENCE [LARGE SCALE GENOMIC DNA]</scope>
    <source>
        <strain evidence="1 2">HS1857</strain>
    </source>
</reference>
<dbReference type="NCBIfam" id="TIGR02532">
    <property type="entry name" value="IV_pilin_GFxxxE"/>
    <property type="match status" value="1"/>
</dbReference>